<reference evidence="5" key="1">
    <citation type="submission" date="2015-01" db="EMBL/GenBank/DDBJ databases">
        <authorList>
            <person name="Manzoor Shahid"/>
            <person name="Zubair Saima"/>
        </authorList>
    </citation>
    <scope>NUCLEOTIDE SEQUENCE [LARGE SCALE GENOMIC DNA]</scope>
    <source>
        <strain evidence="5">V1</strain>
    </source>
</reference>
<dbReference type="GO" id="GO:0009007">
    <property type="term" value="F:site-specific DNA-methyltransferase (adenine-specific) activity"/>
    <property type="evidence" value="ECO:0007669"/>
    <property type="project" value="UniProtKB-EC"/>
</dbReference>
<dbReference type="InterPro" id="IPR001091">
    <property type="entry name" value="RM_Methyltransferase"/>
</dbReference>
<dbReference type="Pfam" id="PF01555">
    <property type="entry name" value="N6_N4_Mtase"/>
    <property type="match status" value="1"/>
</dbReference>
<dbReference type="GO" id="GO:0008170">
    <property type="term" value="F:N-methyltransferase activity"/>
    <property type="evidence" value="ECO:0007669"/>
    <property type="project" value="InterPro"/>
</dbReference>
<name>A0A0B7GUH9_TREPH</name>
<dbReference type="Proteomes" id="UP000042527">
    <property type="component" value="Unassembled WGS sequence"/>
</dbReference>
<evidence type="ECO:0000256" key="2">
    <source>
        <dbReference type="ARBA" id="ARBA00022679"/>
    </source>
</evidence>
<keyword evidence="1 4" id="KW-0489">Methyltransferase</keyword>
<evidence type="ECO:0000259" key="3">
    <source>
        <dbReference type="Pfam" id="PF01555"/>
    </source>
</evidence>
<evidence type="ECO:0000256" key="1">
    <source>
        <dbReference type="ARBA" id="ARBA00022603"/>
    </source>
</evidence>
<dbReference type="InterPro" id="IPR029063">
    <property type="entry name" value="SAM-dependent_MTases_sf"/>
</dbReference>
<dbReference type="EC" id="2.1.1.72" evidence="4"/>
<dbReference type="EMBL" id="CDNC01000007">
    <property type="protein sequence ID" value="CEM61192.1"/>
    <property type="molecule type" value="Genomic_DNA"/>
</dbReference>
<dbReference type="PRINTS" id="PR00508">
    <property type="entry name" value="S21N4MTFRASE"/>
</dbReference>
<dbReference type="Gene3D" id="3.40.50.150">
    <property type="entry name" value="Vaccinia Virus protein VP39"/>
    <property type="match status" value="1"/>
</dbReference>
<dbReference type="GO" id="GO:0003677">
    <property type="term" value="F:DNA binding"/>
    <property type="evidence" value="ECO:0007669"/>
    <property type="project" value="InterPro"/>
</dbReference>
<protein>
    <submittedName>
        <fullName evidence="4">Modification methylase DpnIIB</fullName>
        <ecNumber evidence="4">2.1.1.72</ecNumber>
    </submittedName>
</protein>
<keyword evidence="5" id="KW-1185">Reference proteome</keyword>
<gene>
    <name evidence="4" type="ORF">TPHV1_150074</name>
</gene>
<dbReference type="PROSITE" id="PS51257">
    <property type="entry name" value="PROKAR_LIPOPROTEIN"/>
    <property type="match status" value="1"/>
</dbReference>
<dbReference type="AlphaFoldDB" id="A0A0B7GUH9"/>
<keyword evidence="2 4" id="KW-0808">Transferase</keyword>
<dbReference type="InterPro" id="IPR002941">
    <property type="entry name" value="DNA_methylase_N4/N6"/>
</dbReference>
<proteinExistence type="predicted"/>
<evidence type="ECO:0000313" key="4">
    <source>
        <dbReference type="EMBL" id="CEM61192.1"/>
    </source>
</evidence>
<organism evidence="4 5">
    <name type="scientific">Treponema phagedenis</name>
    <dbReference type="NCBI Taxonomy" id="162"/>
    <lineage>
        <taxon>Bacteria</taxon>
        <taxon>Pseudomonadati</taxon>
        <taxon>Spirochaetota</taxon>
        <taxon>Spirochaetia</taxon>
        <taxon>Spirochaetales</taxon>
        <taxon>Treponemataceae</taxon>
        <taxon>Treponema</taxon>
    </lineage>
</organism>
<accession>A0A0B7GUH9</accession>
<feature type="domain" description="DNA methylase N-4/N-6" evidence="3">
    <location>
        <begin position="1"/>
        <end position="50"/>
    </location>
</feature>
<evidence type="ECO:0000313" key="5">
    <source>
        <dbReference type="Proteomes" id="UP000042527"/>
    </source>
</evidence>
<sequence length="65" mass="7225">MEKFIFDSTDEGDVVLDSFMGSGTTGIACLNTNRRFIGMEIDDNYFNIAKNRLETAIKGQSKKAV</sequence>
<dbReference type="SUPFAM" id="SSF53335">
    <property type="entry name" value="S-adenosyl-L-methionine-dependent methyltransferases"/>
    <property type="match status" value="1"/>
</dbReference>
<dbReference type="GO" id="GO:0032259">
    <property type="term" value="P:methylation"/>
    <property type="evidence" value="ECO:0007669"/>
    <property type="project" value="UniProtKB-KW"/>
</dbReference>